<evidence type="ECO:0000256" key="3">
    <source>
        <dbReference type="ARBA" id="ARBA00022741"/>
    </source>
</evidence>
<dbReference type="CDD" id="cd03235">
    <property type="entry name" value="ABC_Metallic_Cations"/>
    <property type="match status" value="1"/>
</dbReference>
<dbReference type="SUPFAM" id="SSF52540">
    <property type="entry name" value="P-loop containing nucleoside triphosphate hydrolases"/>
    <property type="match status" value="1"/>
</dbReference>
<proteinExistence type="inferred from homology"/>
<dbReference type="Pfam" id="PF00005">
    <property type="entry name" value="ABC_tran"/>
    <property type="match status" value="1"/>
</dbReference>
<dbReference type="Gene3D" id="3.40.50.300">
    <property type="entry name" value="P-loop containing nucleotide triphosphate hydrolases"/>
    <property type="match status" value="1"/>
</dbReference>
<dbReference type="RefSeq" id="WP_284151771.1">
    <property type="nucleotide sequence ID" value="NZ_AP025516.1"/>
</dbReference>
<dbReference type="InterPro" id="IPR050153">
    <property type="entry name" value="Metal_Ion_Import_ABC"/>
</dbReference>
<dbReference type="InterPro" id="IPR003439">
    <property type="entry name" value="ABC_transporter-like_ATP-bd"/>
</dbReference>
<dbReference type="PANTHER" id="PTHR42734:SF17">
    <property type="entry name" value="METAL TRANSPORT SYSTEM ATP-BINDING PROTEIN TM_0124-RELATED"/>
    <property type="match status" value="1"/>
</dbReference>
<evidence type="ECO:0000256" key="1">
    <source>
        <dbReference type="ARBA" id="ARBA00005417"/>
    </source>
</evidence>
<keyword evidence="3" id="KW-0547">Nucleotide-binding</keyword>
<feature type="domain" description="ABC transporter" evidence="5">
    <location>
        <begin position="8"/>
        <end position="239"/>
    </location>
</feature>
<name>A0ABN6M6A1_9BACT</name>
<evidence type="ECO:0000259" key="5">
    <source>
        <dbReference type="PROSITE" id="PS50893"/>
    </source>
</evidence>
<evidence type="ECO:0000256" key="4">
    <source>
        <dbReference type="ARBA" id="ARBA00022840"/>
    </source>
</evidence>
<reference evidence="6 7" key="1">
    <citation type="submission" date="2022-01" db="EMBL/GenBank/DDBJ databases">
        <title>Desulfofustis limnae sp. nov., a novel mesophilic sulfate-reducing bacterium isolated from marsh soil.</title>
        <authorList>
            <person name="Watanabe M."/>
            <person name="Takahashi A."/>
            <person name="Kojima H."/>
            <person name="Fukui M."/>
        </authorList>
    </citation>
    <scope>NUCLEOTIDE SEQUENCE [LARGE SCALE GENOMIC DNA]</scope>
    <source>
        <strain evidence="6 7">PPLL</strain>
    </source>
</reference>
<keyword evidence="7" id="KW-1185">Reference proteome</keyword>
<dbReference type="InterPro" id="IPR027417">
    <property type="entry name" value="P-loop_NTPase"/>
</dbReference>
<protein>
    <submittedName>
        <fullName evidence="6">ABC transporter ATP-binding protein</fullName>
    </submittedName>
</protein>
<keyword evidence="2" id="KW-0813">Transport</keyword>
<comment type="similarity">
    <text evidence="1">Belongs to the ABC transporter superfamily.</text>
</comment>
<dbReference type="SMART" id="SM00382">
    <property type="entry name" value="AAA"/>
    <property type="match status" value="1"/>
</dbReference>
<evidence type="ECO:0000256" key="2">
    <source>
        <dbReference type="ARBA" id="ARBA00022448"/>
    </source>
</evidence>
<accession>A0ABN6M6A1</accession>
<evidence type="ECO:0000313" key="6">
    <source>
        <dbReference type="EMBL" id="BDD88403.1"/>
    </source>
</evidence>
<sequence>MKKTDPIVEITDLCYSTGGQDILHTINLSIYPGDFVSIIGPNGGGKTTLLRLILGLLKPSRGEIKIAGRPPGKAVTEIGYVPQHVNHNLRFPATALDVVLMGAHEPQHRFRRRDPETRKNAMDILHRLGVGTCAERKIAALSGGQRQRILIARALVCKPELLVLDEPTASIDTKGQTEFYELLKELNKELTILMVSHDLLIVSSYAKSIACLNRCLHYHQSFGSSRDVLDAFYSCSVEEICPVGVVARQSFQIKDLRGKS</sequence>
<dbReference type="PROSITE" id="PS50893">
    <property type="entry name" value="ABC_TRANSPORTER_2"/>
    <property type="match status" value="1"/>
</dbReference>
<organism evidence="6 7">
    <name type="scientific">Desulfofustis limnaeus</name>
    <dbReference type="NCBI Taxonomy" id="2740163"/>
    <lineage>
        <taxon>Bacteria</taxon>
        <taxon>Pseudomonadati</taxon>
        <taxon>Thermodesulfobacteriota</taxon>
        <taxon>Desulfobulbia</taxon>
        <taxon>Desulfobulbales</taxon>
        <taxon>Desulfocapsaceae</taxon>
        <taxon>Desulfofustis</taxon>
    </lineage>
</organism>
<gene>
    <name evidence="6" type="ORF">DPPLL_27680</name>
</gene>
<dbReference type="Proteomes" id="UP000830055">
    <property type="component" value="Chromosome"/>
</dbReference>
<dbReference type="PROSITE" id="PS00211">
    <property type="entry name" value="ABC_TRANSPORTER_1"/>
    <property type="match status" value="1"/>
</dbReference>
<dbReference type="InterPro" id="IPR017871">
    <property type="entry name" value="ABC_transporter-like_CS"/>
</dbReference>
<evidence type="ECO:0000313" key="7">
    <source>
        <dbReference type="Proteomes" id="UP000830055"/>
    </source>
</evidence>
<dbReference type="GO" id="GO:0005524">
    <property type="term" value="F:ATP binding"/>
    <property type="evidence" value="ECO:0007669"/>
    <property type="project" value="UniProtKB-KW"/>
</dbReference>
<keyword evidence="4 6" id="KW-0067">ATP-binding</keyword>
<dbReference type="EMBL" id="AP025516">
    <property type="protein sequence ID" value="BDD88403.1"/>
    <property type="molecule type" value="Genomic_DNA"/>
</dbReference>
<dbReference type="PANTHER" id="PTHR42734">
    <property type="entry name" value="METAL TRANSPORT SYSTEM ATP-BINDING PROTEIN TM_0124-RELATED"/>
    <property type="match status" value="1"/>
</dbReference>
<dbReference type="InterPro" id="IPR003593">
    <property type="entry name" value="AAA+_ATPase"/>
</dbReference>